<sequence length="198" mass="21940">MIESTADLMTGGAPSLCGIWHDGVPCANPVAAARGLNLCDRHLLEAYAQVTAEVGVNDVLPTPCVACGSRLGVSYPSGWLCAVCEWRLGALPDGTGQRPRVDVVYYVRFRNTVKIGTSANPRARLAQLHFDELLAFERGTRHREHRRHLQFAGHRIEGSEWFRLHDSLDAHIRELQAGIDDPWAQYSLWVSQAIALTE</sequence>
<dbReference type="Proteomes" id="UP000776164">
    <property type="component" value="Unassembled WGS sequence"/>
</dbReference>
<dbReference type="InterPro" id="IPR018306">
    <property type="entry name" value="Phage_T5_Orf172_DNA-bd"/>
</dbReference>
<reference evidence="2 3" key="1">
    <citation type="submission" date="2021-01" db="EMBL/GenBank/DDBJ databases">
        <title>Sequencing the genomes of 1000 actinobacteria strains.</title>
        <authorList>
            <person name="Klenk H.-P."/>
        </authorList>
    </citation>
    <scope>NUCLEOTIDE SEQUENCE [LARGE SCALE GENOMIC DNA]</scope>
    <source>
        <strain evidence="2 3">DSM 13057</strain>
    </source>
</reference>
<comment type="caution">
    <text evidence="2">The sequence shown here is derived from an EMBL/GenBank/DDBJ whole genome shotgun (WGS) entry which is preliminary data.</text>
</comment>
<evidence type="ECO:0000313" key="2">
    <source>
        <dbReference type="EMBL" id="MBM7471276.1"/>
    </source>
</evidence>
<name>A0ABS2L301_9MICO</name>
<organism evidence="2 3">
    <name type="scientific">Subtercola frigoramans</name>
    <dbReference type="NCBI Taxonomy" id="120298"/>
    <lineage>
        <taxon>Bacteria</taxon>
        <taxon>Bacillati</taxon>
        <taxon>Actinomycetota</taxon>
        <taxon>Actinomycetes</taxon>
        <taxon>Micrococcales</taxon>
        <taxon>Microbacteriaceae</taxon>
        <taxon>Subtercola</taxon>
    </lineage>
</organism>
<dbReference type="EMBL" id="JAFBBU010000001">
    <property type="protein sequence ID" value="MBM7471276.1"/>
    <property type="molecule type" value="Genomic_DNA"/>
</dbReference>
<dbReference type="SMART" id="SM00974">
    <property type="entry name" value="T5orf172"/>
    <property type="match status" value="1"/>
</dbReference>
<feature type="domain" description="Bacteriophage T5 Orf172 DNA-binding" evidence="1">
    <location>
        <begin position="107"/>
        <end position="175"/>
    </location>
</feature>
<keyword evidence="3" id="KW-1185">Reference proteome</keyword>
<protein>
    <recommendedName>
        <fullName evidence="1">Bacteriophage T5 Orf172 DNA-binding domain-containing protein</fullName>
    </recommendedName>
</protein>
<dbReference type="Pfam" id="PF13455">
    <property type="entry name" value="MUG113"/>
    <property type="match status" value="1"/>
</dbReference>
<gene>
    <name evidence="2" type="ORF">JOE66_000910</name>
</gene>
<dbReference type="RefSeq" id="WP_239518219.1">
    <property type="nucleotide sequence ID" value="NZ_BAAAHT010000013.1"/>
</dbReference>
<evidence type="ECO:0000313" key="3">
    <source>
        <dbReference type="Proteomes" id="UP000776164"/>
    </source>
</evidence>
<evidence type="ECO:0000259" key="1">
    <source>
        <dbReference type="SMART" id="SM00974"/>
    </source>
</evidence>
<proteinExistence type="predicted"/>
<accession>A0ABS2L301</accession>